<evidence type="ECO:0000256" key="8">
    <source>
        <dbReference type="ARBA" id="ARBA00022801"/>
    </source>
</evidence>
<comment type="catalytic activity">
    <reaction evidence="11">
        <text>a UDP-3-O-[(3R)-3-hydroxyacyl]-N-acetyl-alpha-D-glucosamine + H2O = a UDP-3-O-[(3R)-3-hydroxyacyl]-alpha-D-glucosamine + acetate</text>
        <dbReference type="Rhea" id="RHEA:67816"/>
        <dbReference type="ChEBI" id="CHEBI:15377"/>
        <dbReference type="ChEBI" id="CHEBI:30089"/>
        <dbReference type="ChEBI" id="CHEBI:137740"/>
        <dbReference type="ChEBI" id="CHEBI:173225"/>
        <dbReference type="EC" id="3.5.1.108"/>
    </reaction>
</comment>
<keyword evidence="7" id="KW-0479">Metal-binding</keyword>
<comment type="pathway">
    <text evidence="2">Glycolipid biosynthesis; lipid IV(A) biosynthesis; lipid IV(A) from (3R)-3-hydroxytetradecanoyl-[acyl-carrier-protein] and UDP-N-acetyl-alpha-D-glucosamine: step 2/6.</text>
</comment>
<comment type="similarity">
    <text evidence="3">Belongs to the LpxC family.</text>
</comment>
<dbReference type="GO" id="GO:0009245">
    <property type="term" value="P:lipid A biosynthetic process"/>
    <property type="evidence" value="ECO:0007669"/>
    <property type="project" value="UniProtKB-KW"/>
</dbReference>
<evidence type="ECO:0000256" key="7">
    <source>
        <dbReference type="ARBA" id="ARBA00022723"/>
    </source>
</evidence>
<evidence type="ECO:0000256" key="5">
    <source>
        <dbReference type="ARBA" id="ARBA00022516"/>
    </source>
</evidence>
<keyword evidence="8" id="KW-0378">Hydrolase</keyword>
<dbReference type="Gene3D" id="3.30.230.20">
    <property type="entry name" value="lpxc deacetylase, domain 1"/>
    <property type="match status" value="1"/>
</dbReference>
<dbReference type="EMBL" id="OP616817">
    <property type="protein sequence ID" value="WDB00011.1"/>
    <property type="molecule type" value="Genomic_DNA"/>
</dbReference>
<evidence type="ECO:0000256" key="2">
    <source>
        <dbReference type="ARBA" id="ARBA00005002"/>
    </source>
</evidence>
<accession>A0A9Y1MYG8</accession>
<evidence type="ECO:0000256" key="12">
    <source>
        <dbReference type="ARBA" id="ARBA00024987"/>
    </source>
</evidence>
<dbReference type="Gene3D" id="3.30.1700.10">
    <property type="entry name" value="lpxc deacetylase, domain 2"/>
    <property type="match status" value="1"/>
</dbReference>
<evidence type="ECO:0000256" key="6">
    <source>
        <dbReference type="ARBA" id="ARBA00022556"/>
    </source>
</evidence>
<dbReference type="InterPro" id="IPR011334">
    <property type="entry name" value="UDP-acyl_GlcNac_deAcase_C"/>
</dbReference>
<keyword evidence="6" id="KW-0441">Lipid A biosynthesis</keyword>
<dbReference type="PANTHER" id="PTHR33694">
    <property type="entry name" value="UDP-3-O-ACYL-N-ACETYLGLUCOSAMINE DEACETYLASE 1, MITOCHONDRIAL-RELATED"/>
    <property type="match status" value="1"/>
</dbReference>
<dbReference type="GO" id="GO:0016020">
    <property type="term" value="C:membrane"/>
    <property type="evidence" value="ECO:0007669"/>
    <property type="project" value="GOC"/>
</dbReference>
<keyword evidence="10" id="KW-0443">Lipid metabolism</keyword>
<protein>
    <recommendedName>
        <fullName evidence="4">UDP-3-O-acyl-N-acetylglucosamine deacetylase</fullName>
        <ecNumber evidence="4">3.5.1.108</ecNumber>
    </recommendedName>
</protein>
<comment type="function">
    <text evidence="12">Involved in the biosynthesis of lipid A, a phosphorylated glycolipid that in bacteria anchors the lipopolysaccharide to the outer membrane of the cell. Lipid A-like molecules in plants may serve as structural components of the outer membranes of mitochondria and/or chloroplasts, or may be involved in signal transduction or plant defense responses.</text>
</comment>
<dbReference type="Pfam" id="PF03331">
    <property type="entry name" value="LpxC"/>
    <property type="match status" value="1"/>
</dbReference>
<dbReference type="GO" id="GO:0046872">
    <property type="term" value="F:metal ion binding"/>
    <property type="evidence" value="ECO:0007669"/>
    <property type="project" value="UniProtKB-KW"/>
</dbReference>
<dbReference type="InterPro" id="IPR004463">
    <property type="entry name" value="UDP-acyl_GlcNac_deAcase"/>
</dbReference>
<reference evidence="13" key="1">
    <citation type="journal article" date="2023" name="J. Phycol.">
        <title>Revised classification of the Cyanidiophyceae based on plastid genome data with descriptions of the Cavernulicolales ord. nov. and Galdieriales ord. nov. (Rhodophyta).</title>
        <authorList>
            <person name="Park S.I."/>
            <person name="Cho C.H."/>
            <person name="Ciniglia C."/>
            <person name="Huang T.Y."/>
            <person name="Liu S.L."/>
            <person name="Bustamante D.E."/>
            <person name="Calderon M.S."/>
            <person name="Mansilla A."/>
            <person name="McDermott T."/>
            <person name="Andersen R.A."/>
            <person name="Yoon H.S."/>
        </authorList>
    </citation>
    <scope>NUCLEOTIDE SEQUENCE</scope>
</reference>
<geneLocation type="plastid" evidence="13"/>
<dbReference type="PANTHER" id="PTHR33694:SF1">
    <property type="entry name" value="UDP-3-O-ACYL-N-ACETYLGLUCOSAMINE DEACETYLASE 1, MITOCHONDRIAL-RELATED"/>
    <property type="match status" value="1"/>
</dbReference>
<evidence type="ECO:0000256" key="3">
    <source>
        <dbReference type="ARBA" id="ARBA00006170"/>
    </source>
</evidence>
<dbReference type="SUPFAM" id="SSF54211">
    <property type="entry name" value="Ribosomal protein S5 domain 2-like"/>
    <property type="match status" value="2"/>
</dbReference>
<dbReference type="EC" id="3.5.1.108" evidence="4"/>
<sequence>MNKYIYQSTIVKPVSFSGISLHTGSYSKVLIFPACPNEGITFTKRLSSSLFITNPFHIIGTSFCTELGSINHFRFSIKTIEHLMGALFILQLSNLRIEVDGPEIPIVDGSSIFWFKLLKNNIITQNILRVKKILKKIIFVIIDDSFIIVTPSSSLSINYGVDFYSSLKVNYLNWSFLPIFIHGSGVYSQILGSRTFGTKTNLSNLKQQELIQGANLYNALLLNNNFLAGTFFRHPKELVNHKILDFLGDLNLISNLSNVFVIAYKSNHYLNNFLARLIFNYSDEAISI</sequence>
<evidence type="ECO:0000256" key="9">
    <source>
        <dbReference type="ARBA" id="ARBA00022833"/>
    </source>
</evidence>
<keyword evidence="13" id="KW-0934">Plastid</keyword>
<dbReference type="InterPro" id="IPR020568">
    <property type="entry name" value="Ribosomal_Su5_D2-typ_SF"/>
</dbReference>
<comment type="cofactor">
    <cofactor evidence="1">
        <name>Zn(2+)</name>
        <dbReference type="ChEBI" id="CHEBI:29105"/>
    </cofactor>
</comment>
<keyword evidence="5" id="KW-0444">Lipid biosynthesis</keyword>
<evidence type="ECO:0000313" key="13">
    <source>
        <dbReference type="EMBL" id="WDB00011.1"/>
    </source>
</evidence>
<dbReference type="InterPro" id="IPR015870">
    <property type="entry name" value="UDP-acyl_N-AcGlcN_deAcase_N"/>
</dbReference>
<dbReference type="AlphaFoldDB" id="A0A9Y1MYG8"/>
<organism evidence="13">
    <name type="scientific">Cyanidium sp. THAL103</name>
    <dbReference type="NCBI Taxonomy" id="3027999"/>
    <lineage>
        <taxon>Eukaryota</taxon>
        <taxon>Rhodophyta</taxon>
        <taxon>Bangiophyceae</taxon>
        <taxon>Cyanidiales</taxon>
        <taxon>Cyanidiaceae</taxon>
        <taxon>Cyanidium</taxon>
    </lineage>
</organism>
<keyword evidence="9" id="KW-0862">Zinc</keyword>
<gene>
    <name evidence="13" type="primary">lpxC</name>
    <name evidence="13" type="ORF">CspTHAL103_086</name>
</gene>
<dbReference type="GO" id="GO:2001289">
    <property type="term" value="P:lipid X metabolic process"/>
    <property type="evidence" value="ECO:0007669"/>
    <property type="project" value="UniProtKB-ARBA"/>
</dbReference>
<evidence type="ECO:0000256" key="4">
    <source>
        <dbReference type="ARBA" id="ARBA00012745"/>
    </source>
</evidence>
<dbReference type="GO" id="GO:0103117">
    <property type="term" value="F:UDP-3-O-acyl-N-acetylglucosamine deacetylase activity"/>
    <property type="evidence" value="ECO:0007669"/>
    <property type="project" value="UniProtKB-EC"/>
</dbReference>
<proteinExistence type="inferred from homology"/>
<evidence type="ECO:0000256" key="11">
    <source>
        <dbReference type="ARBA" id="ARBA00024535"/>
    </source>
</evidence>
<evidence type="ECO:0000256" key="10">
    <source>
        <dbReference type="ARBA" id="ARBA00023098"/>
    </source>
</evidence>
<evidence type="ECO:0000256" key="1">
    <source>
        <dbReference type="ARBA" id="ARBA00001947"/>
    </source>
</evidence>
<name>A0A9Y1MYG8_9RHOD</name>